<dbReference type="GO" id="GO:0000981">
    <property type="term" value="F:DNA-binding transcription factor activity, RNA polymerase II-specific"/>
    <property type="evidence" value="ECO:0007669"/>
    <property type="project" value="TreeGrafter"/>
</dbReference>
<dbReference type="GO" id="GO:0000978">
    <property type="term" value="F:RNA polymerase II cis-regulatory region sequence-specific DNA binding"/>
    <property type="evidence" value="ECO:0007669"/>
    <property type="project" value="TreeGrafter"/>
</dbReference>
<dbReference type="AlphaFoldDB" id="U4LSL0"/>
<dbReference type="eggNOG" id="KOG3712">
    <property type="taxonomic scope" value="Eukaryota"/>
</dbReference>
<dbReference type="Pfam" id="PF02257">
    <property type="entry name" value="RFX_DNA_binding"/>
    <property type="match status" value="1"/>
</dbReference>
<proteinExistence type="predicted"/>
<dbReference type="InterPro" id="IPR057321">
    <property type="entry name" value="RFX1-4/6/8-like_BCD"/>
</dbReference>
<evidence type="ECO:0000313" key="4">
    <source>
        <dbReference type="EMBL" id="CCX34604.1"/>
    </source>
</evidence>
<dbReference type="Gene3D" id="1.10.10.10">
    <property type="entry name" value="Winged helix-like DNA-binding domain superfamily/Winged helix DNA-binding domain"/>
    <property type="match status" value="1"/>
</dbReference>
<dbReference type="OrthoDB" id="10056949at2759"/>
<dbReference type="InterPro" id="IPR003150">
    <property type="entry name" value="DNA-bd_RFX"/>
</dbReference>
<keyword evidence="5" id="KW-1185">Reference proteome</keyword>
<dbReference type="EMBL" id="HF936572">
    <property type="protein sequence ID" value="CCX34604.1"/>
    <property type="molecule type" value="Genomic_DNA"/>
</dbReference>
<accession>U4LSL0</accession>
<name>U4LSL0_PYROM</name>
<dbReference type="STRING" id="1076935.U4LSL0"/>
<dbReference type="FunFam" id="1.10.10.10:FF:000422">
    <property type="entry name" value="DNA-binding protein RFX7"/>
    <property type="match status" value="1"/>
</dbReference>
<evidence type="ECO:0000313" key="5">
    <source>
        <dbReference type="Proteomes" id="UP000018144"/>
    </source>
</evidence>
<dbReference type="Pfam" id="PF25340">
    <property type="entry name" value="BCD_RFX"/>
    <property type="match status" value="1"/>
</dbReference>
<sequence length="747" mass="81046">MGDASPAVTPSATKVEQKQRSRSRSIISSPTAAIAVPVSAIQYSPESHPTTDPSLLALSQRQLSDVPIDSSLLEQTTAANAFPIDPALGGDAAAPSAEAPQPVDGTASSSPTGEMTMQDAPGAVREDTADPDAIIEDDSAGPSSRNSKRGSVAEDSDAELRRLAAENANVELSELARRVRNDENSPSAEKTRQVYGLGWLMHNCERVADTSVAVPRNRVYARYVTVCANEKIKPLNPASFGKLVRLLYPEIKTRRLGVRGQSKYHYCGIRLAGEHASPNANLGSASGSEPPAHAAGDDHVQVFIPRSPIICTSTNSSTAPVGIFGPSNKAPSKPYETPLSNFMLHELCFSTDDGPSTVNAPHDVFRIPDITPYLPSGTDLDVSATLMAIYRSHCTSLIECVRFMRLKQFHQLFISFHGGLTVPVQKLLATPTLAPWIREADWSMYQEMIRLLSPLAAQAVPPPVIEALRQLSREIPTHIANNFRSFPDYIIQSKVAPAEIFVSLIDRLLRVNDAAHAAARFLGSPPDRDQMVKDWEAFVQTDMIINREIPCHAPQVKSILSQEIPALLQHVPAKLTNGSITGHIINNLASGVGEPTPVEIPAGPSTESVLDRWTNFLNRLPERFDGITPRYFNICLGAVASAALRDLTTNGAISFGSWWVVRCWIDEWMAWQAEKGGFLKHVTEGGIQLPTVIKGKVVQGFNRLGSQGLPGNVFTSDDMMDIAMDNAPLEVVGDDRDNRIVDTQFGK</sequence>
<gene>
    <name evidence="4" type="ORF">PCON_03997</name>
</gene>
<dbReference type="SUPFAM" id="SSF46785">
    <property type="entry name" value="Winged helix' DNA-binding domain"/>
    <property type="match status" value="1"/>
</dbReference>
<dbReference type="InterPro" id="IPR036388">
    <property type="entry name" value="WH-like_DNA-bd_sf"/>
</dbReference>
<reference evidence="4 5" key="1">
    <citation type="journal article" date="2013" name="PLoS Genet.">
        <title>The genome and development-dependent transcriptomes of Pyronema confluens: a window into fungal evolution.</title>
        <authorList>
            <person name="Traeger S."/>
            <person name="Altegoer F."/>
            <person name="Freitag M."/>
            <person name="Gabaldon T."/>
            <person name="Kempken F."/>
            <person name="Kumar A."/>
            <person name="Marcet-Houben M."/>
            <person name="Poggeler S."/>
            <person name="Stajich J.E."/>
            <person name="Nowrousian M."/>
        </authorList>
    </citation>
    <scope>NUCLEOTIDE SEQUENCE [LARGE SCALE GENOMIC DNA]</scope>
    <source>
        <strain evidence="5">CBS 100304</strain>
        <tissue evidence="4">Vegetative mycelium</tissue>
    </source>
</reference>
<organism evidence="4 5">
    <name type="scientific">Pyronema omphalodes (strain CBS 100304)</name>
    <name type="common">Pyronema confluens</name>
    <dbReference type="NCBI Taxonomy" id="1076935"/>
    <lineage>
        <taxon>Eukaryota</taxon>
        <taxon>Fungi</taxon>
        <taxon>Dikarya</taxon>
        <taxon>Ascomycota</taxon>
        <taxon>Pezizomycotina</taxon>
        <taxon>Pezizomycetes</taxon>
        <taxon>Pezizales</taxon>
        <taxon>Pyronemataceae</taxon>
        <taxon>Pyronema</taxon>
    </lineage>
</organism>
<dbReference type="OMA" id="MIWLREN"/>
<protein>
    <submittedName>
        <fullName evidence="4">Similar to Protein sak1 acc. no. P48383</fullName>
    </submittedName>
</protein>
<feature type="region of interest" description="Disordered" evidence="2">
    <location>
        <begin position="133"/>
        <end position="157"/>
    </location>
</feature>
<feature type="domain" description="RFX-type winged-helix" evidence="3">
    <location>
        <begin position="196"/>
        <end position="273"/>
    </location>
</feature>
<dbReference type="PANTHER" id="PTHR12619">
    <property type="entry name" value="RFX TRANSCRIPTION FACTOR FAMILY"/>
    <property type="match status" value="1"/>
</dbReference>
<dbReference type="InterPro" id="IPR039779">
    <property type="entry name" value="RFX-like"/>
</dbReference>
<evidence type="ECO:0000256" key="2">
    <source>
        <dbReference type="SAM" id="MobiDB-lite"/>
    </source>
</evidence>
<dbReference type="PROSITE" id="PS51526">
    <property type="entry name" value="RFX_DBD"/>
    <property type="match status" value="1"/>
</dbReference>
<keyword evidence="1" id="KW-0238">DNA-binding</keyword>
<evidence type="ECO:0000259" key="3">
    <source>
        <dbReference type="PROSITE" id="PS51526"/>
    </source>
</evidence>
<dbReference type="PANTHER" id="PTHR12619:SF5">
    <property type="entry name" value="TRANSCRIPTION FACTOR RFX4"/>
    <property type="match status" value="1"/>
</dbReference>
<feature type="compositionally biased region" description="Polar residues" evidence="2">
    <location>
        <begin position="106"/>
        <end position="115"/>
    </location>
</feature>
<feature type="region of interest" description="Disordered" evidence="2">
    <location>
        <begin position="1"/>
        <end position="28"/>
    </location>
</feature>
<dbReference type="Proteomes" id="UP000018144">
    <property type="component" value="Unassembled WGS sequence"/>
</dbReference>
<dbReference type="InterPro" id="IPR036390">
    <property type="entry name" value="WH_DNA-bd_sf"/>
</dbReference>
<evidence type="ECO:0000256" key="1">
    <source>
        <dbReference type="ARBA" id="ARBA00023125"/>
    </source>
</evidence>
<feature type="region of interest" description="Disordered" evidence="2">
    <location>
        <begin position="83"/>
        <end position="118"/>
    </location>
</feature>